<evidence type="ECO:0000256" key="3">
    <source>
        <dbReference type="ARBA" id="ARBA00023134"/>
    </source>
</evidence>
<evidence type="ECO:0000259" key="5">
    <source>
        <dbReference type="Pfam" id="PF03668"/>
    </source>
</evidence>
<evidence type="ECO:0000256" key="1">
    <source>
        <dbReference type="ARBA" id="ARBA00022741"/>
    </source>
</evidence>
<dbReference type="SUPFAM" id="SSF52540">
    <property type="entry name" value="P-loop containing nucleoside triphosphate hydrolases"/>
    <property type="match status" value="1"/>
</dbReference>
<comment type="caution">
    <text evidence="7">The sequence shown here is derived from an EMBL/GenBank/DDBJ whole genome shotgun (WGS) entry which is preliminary data.</text>
</comment>
<comment type="caution">
    <text evidence="4">Lacks conserved residue(s) required for the propagation of feature annotation.</text>
</comment>
<accession>A0A399EAK0</accession>
<dbReference type="PANTHER" id="PTHR30448:SF0">
    <property type="entry name" value="RNASE ADAPTER PROTEIN RAPZ"/>
    <property type="match status" value="1"/>
</dbReference>
<dbReference type="InterPro" id="IPR053931">
    <property type="entry name" value="RapZ_C"/>
</dbReference>
<protein>
    <submittedName>
        <fullName evidence="7">Nucleotide-binding protein YvcJ</fullName>
    </submittedName>
</protein>
<evidence type="ECO:0000313" key="7">
    <source>
        <dbReference type="EMBL" id="RIH79910.1"/>
    </source>
</evidence>
<name>A0A399EAK0_9DEIN</name>
<gene>
    <name evidence="7" type="primary">yvcJ</name>
    <name evidence="7" type="ORF">Mcate_00139</name>
</gene>
<dbReference type="GO" id="GO:0005525">
    <property type="term" value="F:GTP binding"/>
    <property type="evidence" value="ECO:0007669"/>
    <property type="project" value="UniProtKB-UniRule"/>
</dbReference>
<dbReference type="InterPro" id="IPR053930">
    <property type="entry name" value="RapZ-like_N"/>
</dbReference>
<evidence type="ECO:0000259" key="6">
    <source>
        <dbReference type="Pfam" id="PF22740"/>
    </source>
</evidence>
<dbReference type="Gene3D" id="3.40.50.300">
    <property type="entry name" value="P-loop containing nucleotide triphosphate hydrolases"/>
    <property type="match status" value="1"/>
</dbReference>
<evidence type="ECO:0000313" key="8">
    <source>
        <dbReference type="Proteomes" id="UP000266089"/>
    </source>
</evidence>
<dbReference type="NCBIfam" id="NF003828">
    <property type="entry name" value="PRK05416.1"/>
    <property type="match status" value="1"/>
</dbReference>
<keyword evidence="3 4" id="KW-0342">GTP-binding</keyword>
<dbReference type="EMBL" id="QWKX01000002">
    <property type="protein sequence ID" value="RIH79910.1"/>
    <property type="molecule type" value="Genomic_DNA"/>
</dbReference>
<dbReference type="InterPro" id="IPR005337">
    <property type="entry name" value="RapZ-like"/>
</dbReference>
<organism evidence="7 8">
    <name type="scientific">Meiothermus taiwanensis</name>
    <dbReference type="NCBI Taxonomy" id="172827"/>
    <lineage>
        <taxon>Bacteria</taxon>
        <taxon>Thermotogati</taxon>
        <taxon>Deinococcota</taxon>
        <taxon>Deinococci</taxon>
        <taxon>Thermales</taxon>
        <taxon>Thermaceae</taxon>
        <taxon>Meiothermus</taxon>
    </lineage>
</organism>
<sequence length="276" mass="30919">MRFVVLSGQSGAGLTSARMALEDLGYFSVDNIPPQLWSDLLKTVEPRGIHKVAVVLDIRARDLLNEVESILAQLRPFIIYLEAKSDILLKRYNLSRRLHPLGMGNLLREIEEERLALAPLRDRADLVIDTSERTPRQLKEALEAALGEEEGFLLRLFSFGFKWGPPQEADLVLDVRVLPNPHYDPVLKARPGTDPEVAAYVFSEKKHEPFYRTLLTTIGLSADGARQTGRAAYTVAIGCTGGQHRSVAVAERLAQELSSRFRVELEHRDLDKALNT</sequence>
<dbReference type="InterPro" id="IPR027417">
    <property type="entry name" value="P-loop_NTPase"/>
</dbReference>
<keyword evidence="2 4" id="KW-0067">ATP-binding</keyword>
<dbReference type="Pfam" id="PF03668">
    <property type="entry name" value="RapZ-like_N"/>
    <property type="match status" value="1"/>
</dbReference>
<feature type="binding site" evidence="4">
    <location>
        <begin position="57"/>
        <end position="60"/>
    </location>
    <ligand>
        <name>GTP</name>
        <dbReference type="ChEBI" id="CHEBI:37565"/>
    </ligand>
</feature>
<evidence type="ECO:0000256" key="2">
    <source>
        <dbReference type="ARBA" id="ARBA00022840"/>
    </source>
</evidence>
<dbReference type="Proteomes" id="UP000266089">
    <property type="component" value="Unassembled WGS sequence"/>
</dbReference>
<dbReference type="Pfam" id="PF22740">
    <property type="entry name" value="PapZ_C"/>
    <property type="match status" value="1"/>
</dbReference>
<evidence type="ECO:0000256" key="4">
    <source>
        <dbReference type="HAMAP-Rule" id="MF_00636"/>
    </source>
</evidence>
<proteinExistence type="inferred from homology"/>
<dbReference type="OrthoDB" id="9784461at2"/>
<dbReference type="HAMAP" id="MF_00636">
    <property type="entry name" value="RapZ_like"/>
    <property type="match status" value="1"/>
</dbReference>
<feature type="domain" description="RapZ C-terminal" evidence="6">
    <location>
        <begin position="154"/>
        <end position="270"/>
    </location>
</feature>
<keyword evidence="1 4" id="KW-0547">Nucleotide-binding</keyword>
<dbReference type="PANTHER" id="PTHR30448">
    <property type="entry name" value="RNASE ADAPTER PROTEIN RAPZ"/>
    <property type="match status" value="1"/>
</dbReference>
<dbReference type="GO" id="GO:0005524">
    <property type="term" value="F:ATP binding"/>
    <property type="evidence" value="ECO:0007669"/>
    <property type="project" value="UniProtKB-UniRule"/>
</dbReference>
<feature type="domain" description="RapZ-like N-terminal" evidence="5">
    <location>
        <begin position="1"/>
        <end position="147"/>
    </location>
</feature>
<dbReference type="PIRSF" id="PIRSF005052">
    <property type="entry name" value="P-loopkin"/>
    <property type="match status" value="1"/>
</dbReference>
<dbReference type="RefSeq" id="WP_027888340.1">
    <property type="nucleotide sequence ID" value="NZ_JBHSXZ010000022.1"/>
</dbReference>
<reference evidence="7 8" key="1">
    <citation type="submission" date="2018-08" db="EMBL/GenBank/DDBJ databases">
        <title>Meiothermus cateniformans JCM 15151 genome sequencing project.</title>
        <authorList>
            <person name="Da Costa M.S."/>
            <person name="Albuquerque L."/>
            <person name="Raposo P."/>
            <person name="Froufe H.J.C."/>
            <person name="Barroso C.S."/>
            <person name="Egas C."/>
        </authorList>
    </citation>
    <scope>NUCLEOTIDE SEQUENCE [LARGE SCALE GENOMIC DNA]</scope>
    <source>
        <strain evidence="7 8">JCM 15151</strain>
    </source>
</reference>
<dbReference type="AlphaFoldDB" id="A0A399EAK0"/>